<dbReference type="Proteomes" id="UP000198282">
    <property type="component" value="Unassembled WGS sequence"/>
</dbReference>
<evidence type="ECO:0000313" key="1">
    <source>
        <dbReference type="EMBL" id="SNS38683.1"/>
    </source>
</evidence>
<gene>
    <name evidence="1" type="ORF">SAMN05216276_1008183</name>
</gene>
<name>A0A239E3X2_9ACTN</name>
<accession>A0A239E3X2</accession>
<dbReference type="RefSeq" id="WP_089207174.1">
    <property type="nucleotide sequence ID" value="NZ_FZOD01000008.1"/>
</dbReference>
<protein>
    <submittedName>
        <fullName evidence="1">Uncharacterized protein</fullName>
    </submittedName>
</protein>
<dbReference type="OrthoDB" id="3543273at2"/>
<organism evidence="1 2">
    <name type="scientific">Streptosporangium subroseum</name>
    <dbReference type="NCBI Taxonomy" id="106412"/>
    <lineage>
        <taxon>Bacteria</taxon>
        <taxon>Bacillati</taxon>
        <taxon>Actinomycetota</taxon>
        <taxon>Actinomycetes</taxon>
        <taxon>Streptosporangiales</taxon>
        <taxon>Streptosporangiaceae</taxon>
        <taxon>Streptosporangium</taxon>
    </lineage>
</organism>
<dbReference type="EMBL" id="FZOD01000008">
    <property type="protein sequence ID" value="SNS38683.1"/>
    <property type="molecule type" value="Genomic_DNA"/>
</dbReference>
<dbReference type="AlphaFoldDB" id="A0A239E3X2"/>
<keyword evidence="2" id="KW-1185">Reference proteome</keyword>
<reference evidence="1 2" key="1">
    <citation type="submission" date="2017-06" db="EMBL/GenBank/DDBJ databases">
        <authorList>
            <person name="Kim H.J."/>
            <person name="Triplett B.A."/>
        </authorList>
    </citation>
    <scope>NUCLEOTIDE SEQUENCE [LARGE SCALE GENOMIC DNA]</scope>
    <source>
        <strain evidence="1 2">CGMCC 4.2132</strain>
    </source>
</reference>
<sequence>MGNRQIDPLKLRSFIEAGTPYREIADYFHVSVGGVQQAVERLGMQKKNLRHDKFIPWQMAKEHSQSGPVTSLRILSKVAQGQQVPLVKLNSALRWAVRLHDEDLDIDYTKETGFFEKPADKAGWHIAMVLEDVNSAMTRDATFP</sequence>
<proteinExistence type="predicted"/>
<evidence type="ECO:0000313" key="2">
    <source>
        <dbReference type="Proteomes" id="UP000198282"/>
    </source>
</evidence>